<keyword evidence="4" id="KW-1185">Reference proteome</keyword>
<proteinExistence type="predicted"/>
<gene>
    <name evidence="3" type="ORF">FA13DRAFT_1740678</name>
</gene>
<feature type="region of interest" description="Disordered" evidence="1">
    <location>
        <begin position="141"/>
        <end position="173"/>
    </location>
</feature>
<dbReference type="Proteomes" id="UP000298030">
    <property type="component" value="Unassembled WGS sequence"/>
</dbReference>
<evidence type="ECO:0000256" key="2">
    <source>
        <dbReference type="SAM" id="SignalP"/>
    </source>
</evidence>
<organism evidence="3 4">
    <name type="scientific">Coprinellus micaceus</name>
    <name type="common">Glistening ink-cap mushroom</name>
    <name type="synonym">Coprinus micaceus</name>
    <dbReference type="NCBI Taxonomy" id="71717"/>
    <lineage>
        <taxon>Eukaryota</taxon>
        <taxon>Fungi</taxon>
        <taxon>Dikarya</taxon>
        <taxon>Basidiomycota</taxon>
        <taxon>Agaricomycotina</taxon>
        <taxon>Agaricomycetes</taxon>
        <taxon>Agaricomycetidae</taxon>
        <taxon>Agaricales</taxon>
        <taxon>Agaricineae</taxon>
        <taxon>Psathyrellaceae</taxon>
        <taxon>Coprinellus</taxon>
    </lineage>
</organism>
<feature type="chain" id="PRO_5021410651" evidence="2">
    <location>
        <begin position="19"/>
        <end position="428"/>
    </location>
</feature>
<evidence type="ECO:0000313" key="3">
    <source>
        <dbReference type="EMBL" id="TEB22762.1"/>
    </source>
</evidence>
<comment type="caution">
    <text evidence="3">The sequence shown here is derived from an EMBL/GenBank/DDBJ whole genome shotgun (WGS) entry which is preliminary data.</text>
</comment>
<accession>A0A4Y7SLX6</accession>
<feature type="compositionally biased region" description="Pro residues" evidence="1">
    <location>
        <begin position="293"/>
        <end position="305"/>
    </location>
</feature>
<sequence length="428" mass="42684">MKSFSTLLAFSFAALTAAAPLEFYRRAIDPALVPEFGHPAGLNPTGTGDCDGITNAAGVVVKIPCFCPPNRSDFIASLEANVAAGRAVNNPGVSVAFPTGNSKDEKLTRMQAALVTLQNLRGPGVGCPAASTTFLAQQKAIQDGTDGGAAPAPAPAPAPETNTPAPSNGGVDPALVPEFGHQAGLNPTGTGDCDGIRNAAGNIVKIPCACPPSRDSFVASVNANVAAGKVVNNPGISVSFPTDNSKASKLARMQTAIVTLQNLRGPGVGCPAASTTFLAQQKAIQEGAESTPSPAPAPAPTPAPQTPAAGGVDPALVPEFGHQAGLNPTGTGDCDGAVKNAAGETVKIPCSCPPDRDSFLASLDANVAAGRAVNNPGVAVSFPTDNSNQSKAARITAVLITLQNLRGPGVGCPAASTTLLGQLKALQG</sequence>
<evidence type="ECO:0000256" key="1">
    <source>
        <dbReference type="SAM" id="MobiDB-lite"/>
    </source>
</evidence>
<feature type="signal peptide" evidence="2">
    <location>
        <begin position="1"/>
        <end position="18"/>
    </location>
</feature>
<evidence type="ECO:0000313" key="4">
    <source>
        <dbReference type="Proteomes" id="UP000298030"/>
    </source>
</evidence>
<name>A0A4Y7SLX6_COPMI</name>
<dbReference type="EMBL" id="QPFP01000086">
    <property type="protein sequence ID" value="TEB22762.1"/>
    <property type="molecule type" value="Genomic_DNA"/>
</dbReference>
<keyword evidence="2" id="KW-0732">Signal</keyword>
<protein>
    <submittedName>
        <fullName evidence="3">Uncharacterized protein</fullName>
    </submittedName>
</protein>
<dbReference type="AlphaFoldDB" id="A0A4Y7SLX6"/>
<feature type="region of interest" description="Disordered" evidence="1">
    <location>
        <begin position="282"/>
        <end position="315"/>
    </location>
</feature>
<reference evidence="3 4" key="1">
    <citation type="journal article" date="2019" name="Nat. Ecol. Evol.">
        <title>Megaphylogeny resolves global patterns of mushroom evolution.</title>
        <authorList>
            <person name="Varga T."/>
            <person name="Krizsan K."/>
            <person name="Foldi C."/>
            <person name="Dima B."/>
            <person name="Sanchez-Garcia M."/>
            <person name="Sanchez-Ramirez S."/>
            <person name="Szollosi G.J."/>
            <person name="Szarkandi J.G."/>
            <person name="Papp V."/>
            <person name="Albert L."/>
            <person name="Andreopoulos W."/>
            <person name="Angelini C."/>
            <person name="Antonin V."/>
            <person name="Barry K.W."/>
            <person name="Bougher N.L."/>
            <person name="Buchanan P."/>
            <person name="Buyck B."/>
            <person name="Bense V."/>
            <person name="Catcheside P."/>
            <person name="Chovatia M."/>
            <person name="Cooper J."/>
            <person name="Damon W."/>
            <person name="Desjardin D."/>
            <person name="Finy P."/>
            <person name="Geml J."/>
            <person name="Haridas S."/>
            <person name="Hughes K."/>
            <person name="Justo A."/>
            <person name="Karasinski D."/>
            <person name="Kautmanova I."/>
            <person name="Kiss B."/>
            <person name="Kocsube S."/>
            <person name="Kotiranta H."/>
            <person name="LaButti K.M."/>
            <person name="Lechner B.E."/>
            <person name="Liimatainen K."/>
            <person name="Lipzen A."/>
            <person name="Lukacs Z."/>
            <person name="Mihaltcheva S."/>
            <person name="Morgado L.N."/>
            <person name="Niskanen T."/>
            <person name="Noordeloos M.E."/>
            <person name="Ohm R.A."/>
            <person name="Ortiz-Santana B."/>
            <person name="Ovrebo C."/>
            <person name="Racz N."/>
            <person name="Riley R."/>
            <person name="Savchenko A."/>
            <person name="Shiryaev A."/>
            <person name="Soop K."/>
            <person name="Spirin V."/>
            <person name="Szebenyi C."/>
            <person name="Tomsovsky M."/>
            <person name="Tulloss R.E."/>
            <person name="Uehling J."/>
            <person name="Grigoriev I.V."/>
            <person name="Vagvolgyi C."/>
            <person name="Papp T."/>
            <person name="Martin F.M."/>
            <person name="Miettinen O."/>
            <person name="Hibbett D.S."/>
            <person name="Nagy L.G."/>
        </authorList>
    </citation>
    <scope>NUCLEOTIDE SEQUENCE [LARGE SCALE GENOMIC DNA]</scope>
    <source>
        <strain evidence="3 4">FP101781</strain>
    </source>
</reference>
<dbReference type="OrthoDB" id="2140240at2759"/>